<reference evidence="2 3" key="1">
    <citation type="submission" date="2020-08" db="EMBL/GenBank/DDBJ databases">
        <title>A Genomic Blueprint of the Chicken Gut Microbiome.</title>
        <authorList>
            <person name="Gilroy R."/>
            <person name="Ravi A."/>
            <person name="Getino M."/>
            <person name="Pursley I."/>
            <person name="Horton D.L."/>
            <person name="Alikhan N.-F."/>
            <person name="Baker D."/>
            <person name="Gharbi K."/>
            <person name="Hall N."/>
            <person name="Watson M."/>
            <person name="Adriaenssens E.M."/>
            <person name="Foster-Nyarko E."/>
            <person name="Jarju S."/>
            <person name="Secka A."/>
            <person name="Antonio M."/>
            <person name="Oren A."/>
            <person name="Chaudhuri R."/>
            <person name="La Ragione R.M."/>
            <person name="Hildebrand F."/>
            <person name="Pallen M.J."/>
        </authorList>
    </citation>
    <scope>NUCLEOTIDE SEQUENCE [LARGE SCALE GENOMIC DNA]</scope>
    <source>
        <strain evidence="2 3">Sa2BVA5</strain>
    </source>
</reference>
<evidence type="ECO:0000313" key="3">
    <source>
        <dbReference type="Proteomes" id="UP000605603"/>
    </source>
</evidence>
<dbReference type="Proteomes" id="UP000605603">
    <property type="component" value="Unassembled WGS sequence"/>
</dbReference>
<evidence type="ECO:0000256" key="1">
    <source>
        <dbReference type="SAM" id="MobiDB-lite"/>
    </source>
</evidence>
<feature type="region of interest" description="Disordered" evidence="1">
    <location>
        <begin position="466"/>
        <end position="492"/>
    </location>
</feature>
<sequence>MTTPSATAGKVCVECNIPDTCLLDIITDFPNNKEHHTWSKEGSIYLNLLDEGDGCDGTITIISKCNKSGCPVAWMEEIAGGTSESLTSDGVPNKVKLSYKGQESCLTNITDIIDCFFPPYYYLTSIIPPASFSEGPATYIVVANGCYEWGQYVTIYVQPTIELRASLGLSYELGADIKERSIKERRDERIKSRLTMENTKPKNGNKLRDGWTYATDKFKLTNSLDMTFDYGLKICNTEYTEEYKKNIKNKITTASSIHSSSIDKLLGCVNKYFAPDPDNNNKTREYEVFSTNLEPVTLGVSYAYQYTDVHDGPCHFFGLYGEPLLEGGLRFDIIQFICAYCKIDHLANKCRKYLDKHGVSVECYIEILLGININLGVSYKSKNDEWSIGILEKNQLYLGIKGVVSATFEAEVMCVELSLGAEGRIEAKAGFEVDSHDDGIDLVGYHDGIKGYFAFSYDVAFADGDDGKEEQGTSTHENKTETEWQLADPLKASESPLRANLYGKIRQISKPAITPPSN</sequence>
<evidence type="ECO:0000313" key="2">
    <source>
        <dbReference type="EMBL" id="MBD7975347.1"/>
    </source>
</evidence>
<accession>A0ABR8THU9</accession>
<name>A0ABR8THU9_9ESCH</name>
<dbReference type="EMBL" id="JACSQI010000018">
    <property type="protein sequence ID" value="MBD7975347.1"/>
    <property type="molecule type" value="Genomic_DNA"/>
</dbReference>
<organism evidence="2 3">
    <name type="scientific">Escherichia whittamii</name>
    <dbReference type="NCBI Taxonomy" id="2762229"/>
    <lineage>
        <taxon>Bacteria</taxon>
        <taxon>Pseudomonadati</taxon>
        <taxon>Pseudomonadota</taxon>
        <taxon>Gammaproteobacteria</taxon>
        <taxon>Enterobacterales</taxon>
        <taxon>Enterobacteriaceae</taxon>
        <taxon>Escherichia</taxon>
    </lineage>
</organism>
<dbReference type="RefSeq" id="WP_064528931.1">
    <property type="nucleotide sequence ID" value="NZ_JACSQI010000018.1"/>
</dbReference>
<keyword evidence="3" id="KW-1185">Reference proteome</keyword>
<comment type="caution">
    <text evidence="2">The sequence shown here is derived from an EMBL/GenBank/DDBJ whole genome shotgun (WGS) entry which is preliminary data.</text>
</comment>
<gene>
    <name evidence="2" type="ORF">H9644_20290</name>
</gene>
<proteinExistence type="predicted"/>
<protein>
    <submittedName>
        <fullName evidence="2">Uncharacterized protein</fullName>
    </submittedName>
</protein>